<name>T0YCH8_9ZZZZ</name>
<dbReference type="EMBL" id="AUZY01012567">
    <property type="protein sequence ID" value="EQD29487.1"/>
    <property type="molecule type" value="Genomic_DNA"/>
</dbReference>
<protein>
    <submittedName>
        <fullName evidence="1">Uncharacterized protein</fullName>
    </submittedName>
</protein>
<gene>
    <name evidence="1" type="ORF">B1B_18749</name>
</gene>
<dbReference type="AlphaFoldDB" id="T0YCH8"/>
<evidence type="ECO:0000313" key="1">
    <source>
        <dbReference type="EMBL" id="EQD29487.1"/>
    </source>
</evidence>
<organism evidence="1">
    <name type="scientific">mine drainage metagenome</name>
    <dbReference type="NCBI Taxonomy" id="410659"/>
    <lineage>
        <taxon>unclassified sequences</taxon>
        <taxon>metagenomes</taxon>
        <taxon>ecological metagenomes</taxon>
    </lineage>
</organism>
<reference evidence="1" key="2">
    <citation type="journal article" date="2014" name="ISME J.">
        <title>Microbial stratification in low pH oxic and suboxic macroscopic growths along an acid mine drainage.</title>
        <authorList>
            <person name="Mendez-Garcia C."/>
            <person name="Mesa V."/>
            <person name="Sprenger R.R."/>
            <person name="Richter M."/>
            <person name="Diez M.S."/>
            <person name="Solano J."/>
            <person name="Bargiela R."/>
            <person name="Golyshina O.V."/>
            <person name="Manteca A."/>
            <person name="Ramos J.L."/>
            <person name="Gallego J.R."/>
            <person name="Llorente I."/>
            <person name="Martins Dos Santos V.A."/>
            <person name="Jensen O.N."/>
            <person name="Pelaez A.I."/>
            <person name="Sanchez J."/>
            <person name="Ferrer M."/>
        </authorList>
    </citation>
    <scope>NUCLEOTIDE SEQUENCE</scope>
</reference>
<sequence length="102" mass="11861">MKFERTERFKADWQRLTDDERLLVRRAVDGFHAAAVANRHDPRVGWPNALRVKPVHGAPGIWEMTWSFSGPDGRATFEWIDLAGEPAIRWRRIGGHEVFREP</sequence>
<reference evidence="1" key="1">
    <citation type="submission" date="2013-08" db="EMBL/GenBank/DDBJ databases">
        <authorList>
            <person name="Mendez C."/>
            <person name="Richter M."/>
            <person name="Ferrer M."/>
            <person name="Sanchez J."/>
        </authorList>
    </citation>
    <scope>NUCLEOTIDE SEQUENCE</scope>
</reference>
<comment type="caution">
    <text evidence="1">The sequence shown here is derived from an EMBL/GenBank/DDBJ whole genome shotgun (WGS) entry which is preliminary data.</text>
</comment>
<accession>T0YCH8</accession>
<proteinExistence type="predicted"/>